<keyword evidence="1" id="KW-0732">Signal</keyword>
<gene>
    <name evidence="2" type="ORF">Thpro_021543</name>
</gene>
<organism evidence="2 3">
    <name type="scientific">Acidihalobacter prosperus</name>
    <dbReference type="NCBI Taxonomy" id="160660"/>
    <lineage>
        <taxon>Bacteria</taxon>
        <taxon>Pseudomonadati</taxon>
        <taxon>Pseudomonadota</taxon>
        <taxon>Gammaproteobacteria</taxon>
        <taxon>Chromatiales</taxon>
        <taxon>Ectothiorhodospiraceae</taxon>
        <taxon>Acidihalobacter</taxon>
    </lineage>
</organism>
<proteinExistence type="predicted"/>
<sequence length="174" mass="18548">MALMNAGNRFLLGLAMTGVLALAGCATTPPFAPALAQQAQTAPAPQAVARNARAPATPMAWGGTIVKVDNEAHDTLITVLAYPLDDALRPKLRDSTIGRFIVRARGFVEPLIYAPGRELSVIGPVTGFRQGEIGQQPYQYPVVSEQAMHLWPLAPEPSTPRFQFGIGIGIGSRF</sequence>
<protein>
    <recommendedName>
        <fullName evidence="4">Starvation lipoprotein Slp</fullName>
    </recommendedName>
</protein>
<comment type="caution">
    <text evidence="2">The sequence shown here is derived from an EMBL/GenBank/DDBJ whole genome shotgun (WGS) entry which is preliminary data.</text>
</comment>
<evidence type="ECO:0008006" key="4">
    <source>
        <dbReference type="Google" id="ProtNLM"/>
    </source>
</evidence>
<feature type="chain" id="PRO_5008343231" description="Starvation lipoprotein Slp" evidence="1">
    <location>
        <begin position="24"/>
        <end position="174"/>
    </location>
</feature>
<evidence type="ECO:0000313" key="3">
    <source>
        <dbReference type="Proteomes" id="UP000029273"/>
    </source>
</evidence>
<dbReference type="EMBL" id="JQSG02000003">
    <property type="protein sequence ID" value="OBS09215.1"/>
    <property type="molecule type" value="Genomic_DNA"/>
</dbReference>
<feature type="signal peptide" evidence="1">
    <location>
        <begin position="1"/>
        <end position="23"/>
    </location>
</feature>
<dbReference type="GO" id="GO:0019867">
    <property type="term" value="C:outer membrane"/>
    <property type="evidence" value="ECO:0007669"/>
    <property type="project" value="InterPro"/>
</dbReference>
<dbReference type="Proteomes" id="UP000029273">
    <property type="component" value="Unassembled WGS sequence"/>
</dbReference>
<evidence type="ECO:0000256" key="1">
    <source>
        <dbReference type="SAM" id="SignalP"/>
    </source>
</evidence>
<dbReference type="InterPro" id="IPR004658">
    <property type="entry name" value="OMP_Slp"/>
</dbReference>
<name>A0A1A6C3U5_9GAMM</name>
<dbReference type="AlphaFoldDB" id="A0A1A6C3U5"/>
<accession>A0A1A6C3U5</accession>
<dbReference type="PIRSF" id="PIRSF004982">
    <property type="entry name" value="SlP"/>
    <property type="match status" value="1"/>
</dbReference>
<reference evidence="2 3" key="1">
    <citation type="journal article" date="2014" name="Genome Announc.">
        <title>Draft Genome Sequence of the Iron-Oxidizing, Acidophilic, and Halotolerant 'Thiobacillus prosperus' Type Strain DSM 5130.</title>
        <authorList>
            <person name="Ossandon F.J."/>
            <person name="Cardenas J.P."/>
            <person name="Corbett M."/>
            <person name="Quatrini R."/>
            <person name="Holmes D.S."/>
            <person name="Watkin E."/>
        </authorList>
    </citation>
    <scope>NUCLEOTIDE SEQUENCE [LARGE SCALE GENOMIC DNA]</scope>
    <source>
        <strain evidence="2 3">DSM 5130</strain>
    </source>
</reference>
<dbReference type="Pfam" id="PF03843">
    <property type="entry name" value="Slp"/>
    <property type="match status" value="1"/>
</dbReference>
<evidence type="ECO:0000313" key="2">
    <source>
        <dbReference type="EMBL" id="OBS09215.1"/>
    </source>
</evidence>
<dbReference type="PANTHER" id="PTHR37530">
    <property type="entry name" value="OUTER MEMBRANE PROTEIN SLP"/>
    <property type="match status" value="1"/>
</dbReference>
<dbReference type="PANTHER" id="PTHR37530:SF1">
    <property type="entry name" value="OUTER MEMBRANE PROTEIN SLP"/>
    <property type="match status" value="1"/>
</dbReference>
<keyword evidence="3" id="KW-1185">Reference proteome</keyword>